<reference evidence="3 4" key="1">
    <citation type="submission" date="2019-04" db="EMBL/GenBank/DDBJ databases">
        <authorList>
            <person name="Van Vliet M D."/>
        </authorList>
    </citation>
    <scope>NUCLEOTIDE SEQUENCE [LARGE SCALE GENOMIC DNA]</scope>
    <source>
        <strain evidence="3 4">F1</strain>
    </source>
</reference>
<dbReference type="Proteomes" id="UP000366872">
    <property type="component" value="Unassembled WGS sequence"/>
</dbReference>
<dbReference type="RefSeq" id="WP_136081071.1">
    <property type="nucleotide sequence ID" value="NZ_CAAHFG010000002.1"/>
</dbReference>
<name>A0A6C2U7W2_PONDE</name>
<dbReference type="Pfam" id="PF03797">
    <property type="entry name" value="Autotransporter"/>
    <property type="match status" value="1"/>
</dbReference>
<accession>A0A6C2U7W2</accession>
<keyword evidence="1" id="KW-0732">Signal</keyword>
<organism evidence="3 4">
    <name type="scientific">Pontiella desulfatans</name>
    <dbReference type="NCBI Taxonomy" id="2750659"/>
    <lineage>
        <taxon>Bacteria</taxon>
        <taxon>Pseudomonadati</taxon>
        <taxon>Kiritimatiellota</taxon>
        <taxon>Kiritimatiellia</taxon>
        <taxon>Kiritimatiellales</taxon>
        <taxon>Pontiellaceae</taxon>
        <taxon>Pontiella</taxon>
    </lineage>
</organism>
<sequence>MNCTFKHGRTALLLMAVSLCATYAVAIPNPIDGGTSYTNSTDDASTGPLYVGYFDPDNTLTVNNDSTLAIEKLIIGKGKDSSNNVVSVVGDARLVAGNADTNGLSTGGIIVGDADGDAAISINYASKLDGEYLYVGLGTNDSGKIELAGEGSALSIASNAFVGVAGSTNTVNIGSGATLEVGGMLTVGQSGSNNYVNVSGTLSVNSTNDINVVDTEKDNGVAVKNGGTLQVDGAVDTGTLEDLGIDMQSRSTLELGGELTLGGNKIDDSYGIVLDGDTATWQSDALTLIGESSSYNILTFTNGATGTASNYVVLGQNYDAENDEKKANYNELNVGGTGSTFTAQTRLTVGDEGKYNELNIADGGMVDAQSDLYVGANETATGNSVNVGSNGTLNATGNVIVGANGGSNQFNIDHGTVVAESDFILGRDSSKNTYNQTGGTNTVAGEFIIGKNAGATGASNNGGNTATVGEAATLNLQSDLVVGLEGGGSILNISDGGLVNLDGNAIIGEAVGDNYIFLTPDNADSRFNVASNLVVGKSDDGNNRFSIYGGTTEVAGNLYVGATTNQHTEKNYIHLETTNAVLNVANAIHIGAENSINTFDIVMGAEANTKDLLVGAYEGTSNNMVTIRGENNYNDYVDGSLLTVSNSLVIGSDTGSGNAVNIEEGGTLYVSAQDNIEIKGTNNTLTVSEGGTLKSTDWNLSATANGLTNIFIESGATLHLLGTLSGTNTLDGGYAVLLDGAGASWEGTDLFIDNQSTLSITNEAVATATQNLYIGLDTDNNAVTVGGAGSLLDIGMDLFIGTESNNSYQNTLTILDGASVMVGKDAYVYHNSTLKIDGTSTAKVEGDYNQDEYSTLEVGISTNNTEANLQVAGKANLESGSTIRVVNNGVGKNDTNLVQNVVVAGELTINDEAASTGSLLDNINIDSSLLFDFNTVVSNGNTIVLDNFIVRTIGEVGGLEGQLKDVATEINEMFIAGNSNATAMVEIIANMSSSAEINAAMDAYYGEKKSSTPAHNVVNMGLQSVAEQVTKRADNTRARMGEASARISWDKPKGVAGPHMQGQQLQGWISGYGNWGDKDAADGFDGYSADISGFLIGADLSVGENVLFGLAGGAGNGTADRGAGATTDTKSMYAAFYTSIGTKDWFGDAGIIYGTSDIDSTYGTTFDTKADYSADNVAFFLGGGKEMSGKYLIYTPQLSFLGNYYSQEGYEEQSSDAVQRSVDSFDAFYLQSSLGCSMGMYMGMGSITIKPEIRAYWQHEWLGDDENVGYTLVDGYNNNYTMILQAPEKDILKIGIGASAKLGEFLELRADLDSRRGKDYSDYTLLGSMRYQF</sequence>
<feature type="chain" id="PRO_5025434674" evidence="1">
    <location>
        <begin position="27"/>
        <end position="1333"/>
    </location>
</feature>
<dbReference type="SMART" id="SM00869">
    <property type="entry name" value="Autotransporter"/>
    <property type="match status" value="1"/>
</dbReference>
<dbReference type="InterPro" id="IPR005546">
    <property type="entry name" value="Autotransporte_beta"/>
</dbReference>
<dbReference type="SUPFAM" id="SSF103515">
    <property type="entry name" value="Autotransporter"/>
    <property type="match status" value="1"/>
</dbReference>
<proteinExistence type="predicted"/>
<dbReference type="InterPro" id="IPR030895">
    <property type="entry name" value="T5SS_PEPC_rpt"/>
</dbReference>
<evidence type="ECO:0000259" key="2">
    <source>
        <dbReference type="PROSITE" id="PS51208"/>
    </source>
</evidence>
<dbReference type="PROSITE" id="PS51208">
    <property type="entry name" value="AUTOTRANSPORTER"/>
    <property type="match status" value="1"/>
</dbReference>
<feature type="domain" description="Autotransporter" evidence="2">
    <location>
        <begin position="1060"/>
        <end position="1333"/>
    </location>
</feature>
<evidence type="ECO:0000313" key="3">
    <source>
        <dbReference type="EMBL" id="VGO15514.1"/>
    </source>
</evidence>
<evidence type="ECO:0000256" key="1">
    <source>
        <dbReference type="SAM" id="SignalP"/>
    </source>
</evidence>
<feature type="signal peptide" evidence="1">
    <location>
        <begin position="1"/>
        <end position="26"/>
    </location>
</feature>
<dbReference type="EMBL" id="CAAHFG010000002">
    <property type="protein sequence ID" value="VGO15514.1"/>
    <property type="molecule type" value="Genomic_DNA"/>
</dbReference>
<protein>
    <submittedName>
        <fullName evidence="3">Outer membrane protein B</fullName>
    </submittedName>
</protein>
<keyword evidence="4" id="KW-1185">Reference proteome</keyword>
<dbReference type="Gene3D" id="2.40.128.130">
    <property type="entry name" value="Autotransporter beta-domain"/>
    <property type="match status" value="1"/>
</dbReference>
<evidence type="ECO:0000313" key="4">
    <source>
        <dbReference type="Proteomes" id="UP000366872"/>
    </source>
</evidence>
<gene>
    <name evidence="3" type="primary">ompB_1</name>
    <name evidence="3" type="ORF">PDESU_04097</name>
</gene>
<dbReference type="InterPro" id="IPR036709">
    <property type="entry name" value="Autotransporte_beta_dom_sf"/>
</dbReference>
<dbReference type="NCBIfam" id="TIGR04393">
    <property type="entry name" value="rpt_T5SS_PEPC"/>
    <property type="match status" value="1"/>
</dbReference>